<evidence type="ECO:0000313" key="3">
    <source>
        <dbReference type="Proteomes" id="UP000031838"/>
    </source>
</evidence>
<proteinExistence type="predicted"/>
<dbReference type="EMBL" id="CP002581">
    <property type="protein sequence ID" value="AJK49464.1"/>
    <property type="molecule type" value="Genomic_DNA"/>
</dbReference>
<dbReference type="Gene3D" id="3.40.50.10610">
    <property type="entry name" value="ABC-type transport auxiliary lipoprotein component"/>
    <property type="match status" value="1"/>
</dbReference>
<gene>
    <name evidence="2" type="ORF">BGL_2c13970</name>
</gene>
<reference evidence="2 3" key="2">
    <citation type="journal article" date="2016" name="Appl. Microbiol. Biotechnol.">
        <title>Mutations improving production and secretion of extracellular lipase by Burkholderia glumae PG1.</title>
        <authorList>
            <person name="Knapp A."/>
            <person name="Voget S."/>
            <person name="Gao R."/>
            <person name="Zaburannyi N."/>
            <person name="Krysciak D."/>
            <person name="Breuer M."/>
            <person name="Hauer B."/>
            <person name="Streit W.R."/>
            <person name="Muller R."/>
            <person name="Daniel R."/>
            <person name="Jaeger K.E."/>
        </authorList>
    </citation>
    <scope>NUCLEOTIDE SEQUENCE [LARGE SCALE GENOMIC DNA]</scope>
    <source>
        <strain evidence="2 3">PG1</strain>
    </source>
</reference>
<protein>
    <submittedName>
        <fullName evidence="2">Putative lipoprotein</fullName>
    </submittedName>
</protein>
<dbReference type="KEGG" id="bgp:BGL_2c13970"/>
<keyword evidence="2" id="KW-0449">Lipoprotein</keyword>
<accession>A0A0B6S4Y8</accession>
<dbReference type="HOGENOM" id="CLU_105029_0_0_4"/>
<feature type="compositionally biased region" description="Basic residues" evidence="1">
    <location>
        <begin position="1"/>
        <end position="10"/>
    </location>
</feature>
<sequence>MTRHATHTQHHTQSEEKRMNTNHASRRFRAAALVCAATLAAATLGGCAVVDRSAAVPASKGEAWTVLPIANHTETPQAGQRAGSIAQSLLRTYGYQNVVPYPGGGDDETLFDPARPDAQQNALNWARQQNIHYALTGAVNEWRYKVGVDGEPAVGLTFDVIDVQTGKIVWTSTGSRTGWSRDAVSGVAQKLERDLLAPLGR</sequence>
<name>A0A0B6S4Y8_BURPL</name>
<evidence type="ECO:0000313" key="2">
    <source>
        <dbReference type="EMBL" id="AJK49464.1"/>
    </source>
</evidence>
<dbReference type="Proteomes" id="UP000031838">
    <property type="component" value="Chromosome 2"/>
</dbReference>
<dbReference type="AlphaFoldDB" id="A0A0B6S4Y8"/>
<organism evidence="2 3">
    <name type="scientific">Burkholderia plantarii</name>
    <dbReference type="NCBI Taxonomy" id="41899"/>
    <lineage>
        <taxon>Bacteria</taxon>
        <taxon>Pseudomonadati</taxon>
        <taxon>Pseudomonadota</taxon>
        <taxon>Betaproteobacteria</taxon>
        <taxon>Burkholderiales</taxon>
        <taxon>Burkholderiaceae</taxon>
        <taxon>Burkholderia</taxon>
    </lineage>
</organism>
<reference evidence="3" key="1">
    <citation type="submission" date="2011-03" db="EMBL/GenBank/DDBJ databases">
        <authorList>
            <person name="Voget S."/>
            <person name="Streit W.R."/>
            <person name="Jaeger K.E."/>
            <person name="Daniel R."/>
        </authorList>
    </citation>
    <scope>NUCLEOTIDE SEQUENCE [LARGE SCALE GENOMIC DNA]</scope>
    <source>
        <strain evidence="3">PG1</strain>
    </source>
</reference>
<keyword evidence="3" id="KW-1185">Reference proteome</keyword>
<feature type="region of interest" description="Disordered" evidence="1">
    <location>
        <begin position="1"/>
        <end position="22"/>
    </location>
</feature>
<evidence type="ECO:0000256" key="1">
    <source>
        <dbReference type="SAM" id="MobiDB-lite"/>
    </source>
</evidence>